<evidence type="ECO:0000313" key="2">
    <source>
        <dbReference type="Proteomes" id="UP000663879"/>
    </source>
</evidence>
<evidence type="ECO:0000313" key="1">
    <source>
        <dbReference type="EMBL" id="CAF1056576.1"/>
    </source>
</evidence>
<name>A0A814KW28_9BILA</name>
<dbReference type="EMBL" id="CAJNOC010005593">
    <property type="protein sequence ID" value="CAF1056576.1"/>
    <property type="molecule type" value="Genomic_DNA"/>
</dbReference>
<dbReference type="Proteomes" id="UP000663879">
    <property type="component" value="Unassembled WGS sequence"/>
</dbReference>
<sequence length="418" mass="50014">MEINIKIRNVSWIKNLFQDNESNVLFKNEDLRKEINFQNDFSNNYMRDSPFTKYFGELIEGFQEINKIHIETNPRNEFYYQNLMDIIKKRLHIAPLWSAFIISSESINFPHKTNLSRFTNNPVEAWFAYFRNHILNINKRVKLIRRLNPSEIIITMFMELSSIDLKEKIFNYYQSSLIFDKKKIKKTFYLKKEFCKQRSDISNIEWKLRNCEHLYQSDNICFYKSRLSQNKNDQTFEEMDTDFSENNQSIDFDSDILKKNMRCSFISSKKETKYPIINKQMKKGRKKIYQSSTSIKQFQKLYSNPCFESEVFINKEKELLGNHVLDGDREIIDGDDNLFKLSKYEINQNAPTNSNSVFGTMNKITENIDTIDIYQYDSYIPNNFPSIQNNFQSMGNDFSLYGQSNLCEFYQYLDYISE</sequence>
<protein>
    <submittedName>
        <fullName evidence="1">Uncharacterized protein</fullName>
    </submittedName>
</protein>
<reference evidence="1" key="1">
    <citation type="submission" date="2021-02" db="EMBL/GenBank/DDBJ databases">
        <authorList>
            <person name="Nowell W R."/>
        </authorList>
    </citation>
    <scope>NUCLEOTIDE SEQUENCE</scope>
    <source>
        <strain evidence="1">Ploen Becks lab</strain>
    </source>
</reference>
<dbReference type="AlphaFoldDB" id="A0A814KW28"/>
<accession>A0A814KW28</accession>
<keyword evidence="2" id="KW-1185">Reference proteome</keyword>
<gene>
    <name evidence="1" type="ORF">OXX778_LOCUS19082</name>
</gene>
<dbReference type="OrthoDB" id="6782894at2759"/>
<proteinExistence type="predicted"/>
<comment type="caution">
    <text evidence="1">The sequence shown here is derived from an EMBL/GenBank/DDBJ whole genome shotgun (WGS) entry which is preliminary data.</text>
</comment>
<organism evidence="1 2">
    <name type="scientific">Brachionus calyciflorus</name>
    <dbReference type="NCBI Taxonomy" id="104777"/>
    <lineage>
        <taxon>Eukaryota</taxon>
        <taxon>Metazoa</taxon>
        <taxon>Spiralia</taxon>
        <taxon>Gnathifera</taxon>
        <taxon>Rotifera</taxon>
        <taxon>Eurotatoria</taxon>
        <taxon>Monogononta</taxon>
        <taxon>Pseudotrocha</taxon>
        <taxon>Ploima</taxon>
        <taxon>Brachionidae</taxon>
        <taxon>Brachionus</taxon>
    </lineage>
</organism>